<evidence type="ECO:0000259" key="5">
    <source>
        <dbReference type="PROSITE" id="PS51792"/>
    </source>
</evidence>
<dbReference type="GO" id="GO:0046872">
    <property type="term" value="F:metal ion binding"/>
    <property type="evidence" value="ECO:0007669"/>
    <property type="project" value="UniProtKB-KW"/>
</dbReference>
<evidence type="ECO:0000313" key="7">
    <source>
        <dbReference type="Proteomes" id="UP000029120"/>
    </source>
</evidence>
<dbReference type="PROSITE" id="PS51792">
    <property type="entry name" value="YIPPEE"/>
    <property type="match status" value="1"/>
</dbReference>
<dbReference type="Proteomes" id="UP000029120">
    <property type="component" value="Chromosome 5"/>
</dbReference>
<evidence type="ECO:0000256" key="3">
    <source>
        <dbReference type="ARBA" id="ARBA00022833"/>
    </source>
</evidence>
<accession>A0A087GY78</accession>
<dbReference type="InterPro" id="IPR034751">
    <property type="entry name" value="Yippee"/>
</dbReference>
<dbReference type="Gramene" id="KFK34830">
    <property type="protein sequence ID" value="KFK34830"/>
    <property type="gene ID" value="AALP_AA5G198700"/>
</dbReference>
<sequence length="121" mass="13739">MIDLHGKIYSCKHCKTHLTKDQDIMSKTFQCKHGQAYLFSEVVNISIGNKEDRMMITGLHTVTDIFCVGCGSNVGWKYEVAHDKSQKYKEGKSVLELCKIFGPHDSNDLVCQQISELLIQE</sequence>
<dbReference type="OMA" id="FDKSQRY"/>
<evidence type="ECO:0000256" key="1">
    <source>
        <dbReference type="ARBA" id="ARBA00005613"/>
    </source>
</evidence>
<dbReference type="Pfam" id="PF03226">
    <property type="entry name" value="Yippee-Mis18"/>
    <property type="match status" value="1"/>
</dbReference>
<proteinExistence type="inferred from homology"/>
<name>A0A087GY78_ARAAL</name>
<organism evidence="6 7">
    <name type="scientific">Arabis alpina</name>
    <name type="common">Alpine rock-cress</name>
    <dbReference type="NCBI Taxonomy" id="50452"/>
    <lineage>
        <taxon>Eukaryota</taxon>
        <taxon>Viridiplantae</taxon>
        <taxon>Streptophyta</taxon>
        <taxon>Embryophyta</taxon>
        <taxon>Tracheophyta</taxon>
        <taxon>Spermatophyta</taxon>
        <taxon>Magnoliopsida</taxon>
        <taxon>eudicotyledons</taxon>
        <taxon>Gunneridae</taxon>
        <taxon>Pentapetalae</taxon>
        <taxon>rosids</taxon>
        <taxon>malvids</taxon>
        <taxon>Brassicales</taxon>
        <taxon>Brassicaceae</taxon>
        <taxon>Arabideae</taxon>
        <taxon>Arabis</taxon>
    </lineage>
</organism>
<dbReference type="InterPro" id="IPR004910">
    <property type="entry name" value="Yippee/Mis18/Cereblon"/>
</dbReference>
<keyword evidence="3" id="KW-0862">Zinc</keyword>
<evidence type="ECO:0000256" key="2">
    <source>
        <dbReference type="ARBA" id="ARBA00022723"/>
    </source>
</evidence>
<dbReference type="PANTHER" id="PTHR13848">
    <property type="entry name" value="PROTEIN YIPPEE-LIKE CG15309-RELATED"/>
    <property type="match status" value="1"/>
</dbReference>
<comment type="similarity">
    <text evidence="1 4">Belongs to the yippee family.</text>
</comment>
<reference evidence="7" key="1">
    <citation type="journal article" date="2015" name="Nat. Plants">
        <title>Genome expansion of Arabis alpina linked with retrotransposition and reduced symmetric DNA methylation.</title>
        <authorList>
            <person name="Willing E.M."/>
            <person name="Rawat V."/>
            <person name="Mandakova T."/>
            <person name="Maumus F."/>
            <person name="James G.V."/>
            <person name="Nordstroem K.J."/>
            <person name="Becker C."/>
            <person name="Warthmann N."/>
            <person name="Chica C."/>
            <person name="Szarzynska B."/>
            <person name="Zytnicki M."/>
            <person name="Albani M.C."/>
            <person name="Kiefer C."/>
            <person name="Bergonzi S."/>
            <person name="Castaings L."/>
            <person name="Mateos J.L."/>
            <person name="Berns M.C."/>
            <person name="Bujdoso N."/>
            <person name="Piofczyk T."/>
            <person name="de Lorenzo L."/>
            <person name="Barrero-Sicilia C."/>
            <person name="Mateos I."/>
            <person name="Piednoel M."/>
            <person name="Hagmann J."/>
            <person name="Chen-Min-Tao R."/>
            <person name="Iglesias-Fernandez R."/>
            <person name="Schuster S.C."/>
            <person name="Alonso-Blanco C."/>
            <person name="Roudier F."/>
            <person name="Carbonero P."/>
            <person name="Paz-Ares J."/>
            <person name="Davis S.J."/>
            <person name="Pecinka A."/>
            <person name="Quesneville H."/>
            <person name="Colot V."/>
            <person name="Lysak M.A."/>
            <person name="Weigel D."/>
            <person name="Coupland G."/>
            <person name="Schneeberger K."/>
        </authorList>
    </citation>
    <scope>NUCLEOTIDE SEQUENCE [LARGE SCALE GENOMIC DNA]</scope>
    <source>
        <strain evidence="7">cv. Pajares</strain>
    </source>
</reference>
<keyword evidence="7" id="KW-1185">Reference proteome</keyword>
<protein>
    <recommendedName>
        <fullName evidence="4">Protein yippee-like</fullName>
    </recommendedName>
</protein>
<feature type="domain" description="Yippee" evidence="5">
    <location>
        <begin position="7"/>
        <end position="104"/>
    </location>
</feature>
<dbReference type="EMBL" id="CM002873">
    <property type="protein sequence ID" value="KFK34830.1"/>
    <property type="molecule type" value="Genomic_DNA"/>
</dbReference>
<dbReference type="eggNOG" id="KOG3399">
    <property type="taxonomic scope" value="Eukaryota"/>
</dbReference>
<evidence type="ECO:0000313" key="6">
    <source>
        <dbReference type="EMBL" id="KFK34830.1"/>
    </source>
</evidence>
<dbReference type="AlphaFoldDB" id="A0A087GY78"/>
<evidence type="ECO:0000256" key="4">
    <source>
        <dbReference type="RuleBase" id="RU110713"/>
    </source>
</evidence>
<gene>
    <name evidence="6" type="ordered locus">AALP_Aa5g198700</name>
</gene>
<keyword evidence="2" id="KW-0479">Metal-binding</keyword>
<dbReference type="InterPro" id="IPR039058">
    <property type="entry name" value="Yippee_fam"/>
</dbReference>
<dbReference type="OrthoDB" id="6407410at2759"/>